<evidence type="ECO:0000313" key="2">
    <source>
        <dbReference type="EMBL" id="CAE4568723.1"/>
    </source>
</evidence>
<dbReference type="EMBL" id="HBNR01012916">
    <property type="protein sequence ID" value="CAE4568723.1"/>
    <property type="molecule type" value="Transcribed_RNA"/>
</dbReference>
<gene>
    <name evidence="2" type="ORF">AMON00008_LOCUS8342</name>
</gene>
<sequence length="99" mass="10698">MALTRCEPSHAAGVSGNLRYRRHLSAAGCAWTTGSRPLRRVGGAPPRRGNNSNNSGTVSKECEHRAQCRCASARCATVGRASTCEPEAQRQKRPLHCRP</sequence>
<evidence type="ECO:0000256" key="1">
    <source>
        <dbReference type="SAM" id="MobiDB-lite"/>
    </source>
</evidence>
<accession>A0A7S4URZ5</accession>
<dbReference type="AlphaFoldDB" id="A0A7S4URZ5"/>
<reference evidence="2" key="1">
    <citation type="submission" date="2021-01" db="EMBL/GenBank/DDBJ databases">
        <authorList>
            <person name="Corre E."/>
            <person name="Pelletier E."/>
            <person name="Niang G."/>
            <person name="Scheremetjew M."/>
            <person name="Finn R."/>
            <person name="Kale V."/>
            <person name="Holt S."/>
            <person name="Cochrane G."/>
            <person name="Meng A."/>
            <person name="Brown T."/>
            <person name="Cohen L."/>
        </authorList>
    </citation>
    <scope>NUCLEOTIDE SEQUENCE</scope>
    <source>
        <strain evidence="2">CCMP3105</strain>
    </source>
</reference>
<organism evidence="2">
    <name type="scientific">Alexandrium monilatum</name>
    <dbReference type="NCBI Taxonomy" id="311494"/>
    <lineage>
        <taxon>Eukaryota</taxon>
        <taxon>Sar</taxon>
        <taxon>Alveolata</taxon>
        <taxon>Dinophyceae</taxon>
        <taxon>Gonyaulacales</taxon>
        <taxon>Pyrocystaceae</taxon>
        <taxon>Alexandrium</taxon>
    </lineage>
</organism>
<protein>
    <submittedName>
        <fullName evidence="2">Uncharacterized protein</fullName>
    </submittedName>
</protein>
<feature type="compositionally biased region" description="Polar residues" evidence="1">
    <location>
        <begin position="49"/>
        <end position="58"/>
    </location>
</feature>
<proteinExistence type="predicted"/>
<feature type="region of interest" description="Disordered" evidence="1">
    <location>
        <begin position="35"/>
        <end position="60"/>
    </location>
</feature>
<name>A0A7S4URZ5_9DINO</name>